<dbReference type="PROSITE" id="PS50801">
    <property type="entry name" value="STAS"/>
    <property type="match status" value="1"/>
</dbReference>
<keyword evidence="4 5" id="KW-0472">Membrane</keyword>
<keyword evidence="3 5" id="KW-1133">Transmembrane helix</keyword>
<accession>A0A507FGG6</accession>
<evidence type="ECO:0000256" key="3">
    <source>
        <dbReference type="ARBA" id="ARBA00022989"/>
    </source>
</evidence>
<dbReference type="CDD" id="cd07042">
    <property type="entry name" value="STAS_SulP_like_sulfate_transporter"/>
    <property type="match status" value="1"/>
</dbReference>
<feature type="transmembrane region" description="Helical" evidence="5">
    <location>
        <begin position="351"/>
        <end position="370"/>
    </location>
</feature>
<evidence type="ECO:0000313" key="8">
    <source>
        <dbReference type="Proteomes" id="UP000320333"/>
    </source>
</evidence>
<dbReference type="InterPro" id="IPR036513">
    <property type="entry name" value="STAS_dom_sf"/>
</dbReference>
<dbReference type="OrthoDB" id="427213at2759"/>
<comment type="caution">
    <text evidence="7">The sequence shown here is derived from an EMBL/GenBank/DDBJ whole genome shotgun (WGS) entry which is preliminary data.</text>
</comment>
<comment type="subcellular location">
    <subcellularLocation>
        <location evidence="1">Membrane</location>
        <topology evidence="1">Multi-pass membrane protein</topology>
    </subcellularLocation>
</comment>
<dbReference type="InterPro" id="IPR002645">
    <property type="entry name" value="STAS_dom"/>
</dbReference>
<feature type="transmembrane region" description="Helical" evidence="5">
    <location>
        <begin position="449"/>
        <end position="476"/>
    </location>
</feature>
<dbReference type="InterPro" id="IPR001902">
    <property type="entry name" value="SLC26A/SulP_fam"/>
</dbReference>
<feature type="transmembrane region" description="Helical" evidence="5">
    <location>
        <begin position="416"/>
        <end position="437"/>
    </location>
</feature>
<feature type="transmembrane region" description="Helical" evidence="5">
    <location>
        <begin position="66"/>
        <end position="88"/>
    </location>
</feature>
<proteinExistence type="predicted"/>
<dbReference type="AlphaFoldDB" id="A0A507FGG6"/>
<evidence type="ECO:0000313" key="7">
    <source>
        <dbReference type="EMBL" id="TPX75353.1"/>
    </source>
</evidence>
<dbReference type="Gene3D" id="3.30.750.24">
    <property type="entry name" value="STAS domain"/>
    <property type="match status" value="1"/>
</dbReference>
<evidence type="ECO:0000256" key="5">
    <source>
        <dbReference type="SAM" id="Phobius"/>
    </source>
</evidence>
<feature type="transmembrane region" description="Helical" evidence="5">
    <location>
        <begin position="258"/>
        <end position="281"/>
    </location>
</feature>
<name>A0A507FGG6_9FUNG</name>
<gene>
    <name evidence="7" type="ORF">CcCBS67573_g03386</name>
</gene>
<feature type="transmembrane region" description="Helical" evidence="5">
    <location>
        <begin position="125"/>
        <end position="144"/>
    </location>
</feature>
<feature type="transmembrane region" description="Helical" evidence="5">
    <location>
        <begin position="180"/>
        <end position="202"/>
    </location>
</feature>
<dbReference type="EMBL" id="QEAP01000084">
    <property type="protein sequence ID" value="TPX75353.1"/>
    <property type="molecule type" value="Genomic_DNA"/>
</dbReference>
<dbReference type="GO" id="GO:0016020">
    <property type="term" value="C:membrane"/>
    <property type="evidence" value="ECO:0007669"/>
    <property type="project" value="UniProtKB-SubCell"/>
</dbReference>
<dbReference type="Proteomes" id="UP000320333">
    <property type="component" value="Unassembled WGS sequence"/>
</dbReference>
<dbReference type="SUPFAM" id="SSF52091">
    <property type="entry name" value="SpoIIaa-like"/>
    <property type="match status" value="1"/>
</dbReference>
<feature type="transmembrane region" description="Helical" evidence="5">
    <location>
        <begin position="150"/>
        <end position="168"/>
    </location>
</feature>
<feature type="transmembrane region" description="Helical" evidence="5">
    <location>
        <begin position="222"/>
        <end position="246"/>
    </location>
</feature>
<protein>
    <recommendedName>
        <fullName evidence="6">STAS domain-containing protein</fullName>
    </recommendedName>
</protein>
<dbReference type="GO" id="GO:0055085">
    <property type="term" value="P:transmembrane transport"/>
    <property type="evidence" value="ECO:0007669"/>
    <property type="project" value="InterPro"/>
</dbReference>
<keyword evidence="8" id="KW-1185">Reference proteome</keyword>
<dbReference type="Pfam" id="PF00916">
    <property type="entry name" value="Sulfate_transp"/>
    <property type="match status" value="1"/>
</dbReference>
<organism evidence="7 8">
    <name type="scientific">Chytriomyces confervae</name>
    <dbReference type="NCBI Taxonomy" id="246404"/>
    <lineage>
        <taxon>Eukaryota</taxon>
        <taxon>Fungi</taxon>
        <taxon>Fungi incertae sedis</taxon>
        <taxon>Chytridiomycota</taxon>
        <taxon>Chytridiomycota incertae sedis</taxon>
        <taxon>Chytridiomycetes</taxon>
        <taxon>Chytridiales</taxon>
        <taxon>Chytriomycetaceae</taxon>
        <taxon>Chytriomyces</taxon>
    </lineage>
</organism>
<evidence type="ECO:0000256" key="4">
    <source>
        <dbReference type="ARBA" id="ARBA00023136"/>
    </source>
</evidence>
<evidence type="ECO:0000256" key="2">
    <source>
        <dbReference type="ARBA" id="ARBA00022692"/>
    </source>
</evidence>
<dbReference type="Pfam" id="PF01740">
    <property type="entry name" value="STAS"/>
    <property type="match status" value="1"/>
</dbReference>
<dbReference type="STRING" id="246404.A0A507FGG6"/>
<feature type="transmembrane region" description="Helical" evidence="5">
    <location>
        <begin position="94"/>
        <end position="113"/>
    </location>
</feature>
<keyword evidence="2 5" id="KW-0812">Transmembrane</keyword>
<evidence type="ECO:0000256" key="1">
    <source>
        <dbReference type="ARBA" id="ARBA00004141"/>
    </source>
</evidence>
<feature type="transmembrane region" description="Helical" evidence="5">
    <location>
        <begin position="382"/>
        <end position="404"/>
    </location>
</feature>
<dbReference type="PANTHER" id="PTHR11814">
    <property type="entry name" value="SULFATE TRANSPORTER"/>
    <property type="match status" value="1"/>
</dbReference>
<sequence length="721" mass="78533">MLATHPKGFLKDPKQTALESGVSKVAMMSSDEVVKIQDAQSGGDTQRFIRSLFPLIDQMKTYNRKFFLDDVISSFTIAFILLPQAIAYTTLAKVGVMQACVAAMFPLIFYPIFGASRQLSVGPEAVVAVVTGSTVVEIMASTSAYTASQIASSLAFMVGVVCIGVGVCRGGFVDNILSGYLLVGFVLGISNLICIEQIPGLFGLTLPPAEGESSALDKLQGAINVFGTANGVTAAVGISNVIFLLAMRRIKKMYKAKYPILGKIPDILVLVVLMIGISAAFDLNGKYKVKVLGTFDNKLPIPGLPLLNGDLVGRLIQPAFITLLVGFVESQTVTKKFGLHFGYFPSGDQELVALGSINLVSSLAGGMALFGSLPRSRILVNMGAKTVLANAMAGIIVLVATQVLGPVLKFLPKPTLSGIVFAAALGLIEFKEIGFVFRIRSWAEVIMFLITWAVTIGFAITTGIIVCLGFSALLIIRRSTEAPLAVIGRVKMNLVANNDEDDGYKKDAAQLELDSIPYRYQDLVNHPYAELLEGVVAVRIMSRIMFYNIANIRRQLRDLIHAQCLLVLERRKGIRDSRMSRNGGRNNYDSASGDVRYNGHPSMAALAQDDDTAGVKVDLPGKAAGDQIEDDPTLFNTLVLDFRGCTELDAWAVFLLHNIFHSFEEHGVRVVICGMRDVQIQMFKRAGWYEDMAEDLFPSVEQGMAAIESRIQRPRWYKKRW</sequence>
<dbReference type="InterPro" id="IPR011547">
    <property type="entry name" value="SLC26A/SulP_dom"/>
</dbReference>
<reference evidence="7 8" key="1">
    <citation type="journal article" date="2019" name="Sci. Rep.">
        <title>Comparative genomics of chytrid fungi reveal insights into the obligate biotrophic and pathogenic lifestyle of Synchytrium endobioticum.</title>
        <authorList>
            <person name="van de Vossenberg B.T.L.H."/>
            <person name="Warris S."/>
            <person name="Nguyen H.D.T."/>
            <person name="van Gent-Pelzer M.P.E."/>
            <person name="Joly D.L."/>
            <person name="van de Geest H.C."/>
            <person name="Bonants P.J.M."/>
            <person name="Smith D.S."/>
            <person name="Levesque C.A."/>
            <person name="van der Lee T.A.J."/>
        </authorList>
    </citation>
    <scope>NUCLEOTIDE SEQUENCE [LARGE SCALE GENOMIC DNA]</scope>
    <source>
        <strain evidence="7 8">CBS 675.73</strain>
    </source>
</reference>
<evidence type="ECO:0000259" key="6">
    <source>
        <dbReference type="PROSITE" id="PS50801"/>
    </source>
</evidence>
<feature type="domain" description="STAS" evidence="6">
    <location>
        <begin position="525"/>
        <end position="707"/>
    </location>
</feature>